<protein>
    <submittedName>
        <fullName evidence="1">Uncharacterized protein</fullName>
    </submittedName>
</protein>
<reference evidence="2" key="1">
    <citation type="journal article" date="2011" name="Nat. Biotechnol.">
        <title>The genomic sequence of the Chinese hamster ovary (CHO)-K1 cell line.</title>
        <authorList>
            <person name="Xu X."/>
            <person name="Nagarajan H."/>
            <person name="Lewis N.E."/>
            <person name="Pan S."/>
            <person name="Cai Z."/>
            <person name="Liu X."/>
            <person name="Chen W."/>
            <person name="Xie M."/>
            <person name="Wang W."/>
            <person name="Hammond S."/>
            <person name="Andersen M.R."/>
            <person name="Neff N."/>
            <person name="Passarelli B."/>
            <person name="Koh W."/>
            <person name="Fan H.C."/>
            <person name="Wang J."/>
            <person name="Gui Y."/>
            <person name="Lee K.H."/>
            <person name="Betenbaugh M.J."/>
            <person name="Quake S.R."/>
            <person name="Famili I."/>
            <person name="Palsson B.O."/>
            <person name="Wang J."/>
        </authorList>
    </citation>
    <scope>NUCLEOTIDE SEQUENCE [LARGE SCALE GENOMIC DNA]</scope>
    <source>
        <strain evidence="2">CHO K1 cell line</strain>
    </source>
</reference>
<dbReference type="InParanoid" id="G3GRI7"/>
<organism evidence="1 2">
    <name type="scientific">Cricetulus griseus</name>
    <name type="common">Chinese hamster</name>
    <name type="synonym">Cricetulus barabensis griseus</name>
    <dbReference type="NCBI Taxonomy" id="10029"/>
    <lineage>
        <taxon>Eukaryota</taxon>
        <taxon>Metazoa</taxon>
        <taxon>Chordata</taxon>
        <taxon>Craniata</taxon>
        <taxon>Vertebrata</taxon>
        <taxon>Euteleostomi</taxon>
        <taxon>Mammalia</taxon>
        <taxon>Eutheria</taxon>
        <taxon>Euarchontoglires</taxon>
        <taxon>Glires</taxon>
        <taxon>Rodentia</taxon>
        <taxon>Myomorpha</taxon>
        <taxon>Muroidea</taxon>
        <taxon>Cricetidae</taxon>
        <taxon>Cricetinae</taxon>
        <taxon>Cricetulus</taxon>
    </lineage>
</organism>
<proteinExistence type="predicted"/>
<dbReference type="Proteomes" id="UP000001075">
    <property type="component" value="Unassembled WGS sequence"/>
</dbReference>
<evidence type="ECO:0000313" key="1">
    <source>
        <dbReference type="EMBL" id="EGV99863.1"/>
    </source>
</evidence>
<name>G3GRI7_CRIGR</name>
<dbReference type="EMBL" id="JH000003">
    <property type="protein sequence ID" value="EGV99863.1"/>
    <property type="molecule type" value="Genomic_DNA"/>
</dbReference>
<evidence type="ECO:0000313" key="2">
    <source>
        <dbReference type="Proteomes" id="UP000001075"/>
    </source>
</evidence>
<accession>G3GRI7</accession>
<gene>
    <name evidence="1" type="ORF">I79_000134</name>
</gene>
<sequence length="53" mass="5674">MVMEMGYNEVVSLNVGGCDEAITEKALVTTQNCSSYKLPASDHPILSLEQSLG</sequence>
<dbReference type="AlphaFoldDB" id="G3GRI7"/>